<gene>
    <name evidence="2" type="ORF">GGX14DRAFT_678956</name>
</gene>
<proteinExistence type="predicted"/>
<feature type="region of interest" description="Disordered" evidence="1">
    <location>
        <begin position="233"/>
        <end position="298"/>
    </location>
</feature>
<evidence type="ECO:0000313" key="2">
    <source>
        <dbReference type="EMBL" id="KAJ7194409.1"/>
    </source>
</evidence>
<accession>A0AAD6UTC7</accession>
<reference evidence="2" key="1">
    <citation type="submission" date="2023-03" db="EMBL/GenBank/DDBJ databases">
        <title>Massive genome expansion in bonnet fungi (Mycena s.s.) driven by repeated elements and novel gene families across ecological guilds.</title>
        <authorList>
            <consortium name="Lawrence Berkeley National Laboratory"/>
            <person name="Harder C.B."/>
            <person name="Miyauchi S."/>
            <person name="Viragh M."/>
            <person name="Kuo A."/>
            <person name="Thoen E."/>
            <person name="Andreopoulos B."/>
            <person name="Lu D."/>
            <person name="Skrede I."/>
            <person name="Drula E."/>
            <person name="Henrissat B."/>
            <person name="Morin E."/>
            <person name="Kohler A."/>
            <person name="Barry K."/>
            <person name="LaButti K."/>
            <person name="Morin E."/>
            <person name="Salamov A."/>
            <person name="Lipzen A."/>
            <person name="Mereny Z."/>
            <person name="Hegedus B."/>
            <person name="Baldrian P."/>
            <person name="Stursova M."/>
            <person name="Weitz H."/>
            <person name="Taylor A."/>
            <person name="Grigoriev I.V."/>
            <person name="Nagy L.G."/>
            <person name="Martin F."/>
            <person name="Kauserud H."/>
        </authorList>
    </citation>
    <scope>NUCLEOTIDE SEQUENCE</scope>
    <source>
        <strain evidence="2">9144</strain>
    </source>
</reference>
<feature type="compositionally biased region" description="Gly residues" evidence="1">
    <location>
        <begin position="144"/>
        <end position="163"/>
    </location>
</feature>
<organism evidence="2 3">
    <name type="scientific">Mycena pura</name>
    <dbReference type="NCBI Taxonomy" id="153505"/>
    <lineage>
        <taxon>Eukaryota</taxon>
        <taxon>Fungi</taxon>
        <taxon>Dikarya</taxon>
        <taxon>Basidiomycota</taxon>
        <taxon>Agaricomycotina</taxon>
        <taxon>Agaricomycetes</taxon>
        <taxon>Agaricomycetidae</taxon>
        <taxon>Agaricales</taxon>
        <taxon>Marasmiineae</taxon>
        <taxon>Mycenaceae</taxon>
        <taxon>Mycena</taxon>
    </lineage>
</organism>
<name>A0AAD6UTC7_9AGAR</name>
<evidence type="ECO:0000313" key="3">
    <source>
        <dbReference type="Proteomes" id="UP001219525"/>
    </source>
</evidence>
<comment type="caution">
    <text evidence="2">The sequence shown here is derived from an EMBL/GenBank/DDBJ whole genome shotgun (WGS) entry which is preliminary data.</text>
</comment>
<feature type="region of interest" description="Disordered" evidence="1">
    <location>
        <begin position="112"/>
        <end position="193"/>
    </location>
</feature>
<feature type="region of interest" description="Disordered" evidence="1">
    <location>
        <begin position="312"/>
        <end position="343"/>
    </location>
</feature>
<evidence type="ECO:0000256" key="1">
    <source>
        <dbReference type="SAM" id="MobiDB-lite"/>
    </source>
</evidence>
<keyword evidence="3" id="KW-1185">Reference proteome</keyword>
<dbReference type="AlphaFoldDB" id="A0AAD6UTC7"/>
<dbReference type="EMBL" id="JARJCW010000098">
    <property type="protein sequence ID" value="KAJ7194409.1"/>
    <property type="molecule type" value="Genomic_DNA"/>
</dbReference>
<sequence length="343" mass="36336">MTPPNPLPTIEITASSPVAECPPSPPGSFIDAMPATTVHTQCDDSWEEYLYPEPPSPGGSLRGLYVRSRPTSTQDSIIDFPFQHDLLATLSALGPTSSPAVPVFGRDFNFPPPPAVPPPASASAPPKTPRHAHSVRSLYTLYSGRGGTAPSGSVAHGGSGGGGRARHDIASADDNERDSRMPPPAKKSRRGWSDLRKLVPGLFHRPKGTATQILNADLAPLPAAADRDYVDMPPGHLPTTTDPEPAAAGHGDPGHTVAASSTTARRRRALSIKSFRAAAKGKKGKATAPRARDENVPPLPLAVRARVYSFTGFVPDRDDDRDDDDVKQEQRSELPDVEVGVAM</sequence>
<dbReference type="Proteomes" id="UP001219525">
    <property type="component" value="Unassembled WGS sequence"/>
</dbReference>
<protein>
    <submittedName>
        <fullName evidence="2">Uncharacterized protein</fullName>
    </submittedName>
</protein>
<feature type="compositionally biased region" description="Acidic residues" evidence="1">
    <location>
        <begin position="317"/>
        <end position="326"/>
    </location>
</feature>